<evidence type="ECO:0000313" key="2">
    <source>
        <dbReference type="Proteomes" id="UP000306319"/>
    </source>
</evidence>
<name>A0AC61RFS6_9BACT</name>
<evidence type="ECO:0000313" key="1">
    <source>
        <dbReference type="EMBL" id="TGY78213.1"/>
    </source>
</evidence>
<accession>A0AC61RFS6</accession>
<sequence length="819" mass="94148">MRQLFTFLATATVTLYGICAEPAEPVKSETNPLELAQRFSGGKLWNMLFSTTVDPHWFQSGEKFWYSYKTSDGTKWYIVDPVRRSKTLLFDNDKMASELTTIVKDPMNAAALPIANLEVQPDGYTFTFDVKSSQDAKPKKDADGKEKKPENGEKETFYFSYDSRNGKLTHLEGKEKETKELHWASVSPDGKTVVYAKDFNLYRMSREDYEKLKKNENDSTITEIQITTDGEKDFGYGQGYSYLNTDTLANGKRKGTYVLFSPDSRYFVANVTDERPVKELWVINSLASPRPTLETYKYQMPGESEAPEEHLYLFDLSDNSRKEIKTNRFKNQTLSVGYRPRQHKQRSMHDVPNIWLGDDKTFYVTRSSRDLHRIDICSYTIGQDSIVPVIEERMNTYQEVRPLALVGDKPDEVIQWSERDGWAHLYLYDGKGNMKRRLTEGPWHVHNILNVDPVSRKVYFTAMGRDKDENPYYQHLYSVGLDGGGVRLLDKGDYFHAPVVDDAGKYFVDNFSRVDTVPETWLYDTSGNKILSLERSDFSQLFANGYKFPETFKVKASDGVTDLYGVMYKPFDFDPEKSYPIIDYVYPGPQVEATNYPFTRMSVRTDRLAQAGFVVITVGNRGGHPNRSKWYHNYGYGNLRDYGLADQKTAIEQLAARHKYIDVNKVGIHGHSGGGFMSTAAILQYPDFFKAAVSAAGNHDNRIYNRWWSETHHGVKEKVTEKGDTTFVYQIATNPDLASRLKGHLMLVTGDIDNNVHPGNTIRVANALINANKRFELLVLPTQRHSFGHMDEYFYWRLVDHFRDYLIEGRKQEVDIPQR</sequence>
<organism evidence="1 2">
    <name type="scientific">Lepagella muris</name>
    <dbReference type="NCBI Taxonomy" id="3032870"/>
    <lineage>
        <taxon>Bacteria</taxon>
        <taxon>Pseudomonadati</taxon>
        <taxon>Bacteroidota</taxon>
        <taxon>Bacteroidia</taxon>
        <taxon>Bacteroidales</taxon>
        <taxon>Muribaculaceae</taxon>
        <taxon>Lepagella</taxon>
    </lineage>
</organism>
<protein>
    <submittedName>
        <fullName evidence="1">S9 family peptidase</fullName>
    </submittedName>
</protein>
<dbReference type="EMBL" id="SRYB01000015">
    <property type="protein sequence ID" value="TGY78213.1"/>
    <property type="molecule type" value="Genomic_DNA"/>
</dbReference>
<reference evidence="1" key="1">
    <citation type="submission" date="2019-04" db="EMBL/GenBank/DDBJ databases">
        <title>Microbes associate with the intestines of laboratory mice.</title>
        <authorList>
            <person name="Navarre W."/>
            <person name="Wong E."/>
            <person name="Huang K."/>
            <person name="Tropini C."/>
            <person name="Ng K."/>
            <person name="Yu B."/>
        </authorList>
    </citation>
    <scope>NUCLEOTIDE SEQUENCE</scope>
    <source>
        <strain evidence="1">NM04_E33</strain>
    </source>
</reference>
<comment type="caution">
    <text evidence="1">The sequence shown here is derived from an EMBL/GenBank/DDBJ whole genome shotgun (WGS) entry which is preliminary data.</text>
</comment>
<proteinExistence type="predicted"/>
<dbReference type="Proteomes" id="UP000306319">
    <property type="component" value="Unassembled WGS sequence"/>
</dbReference>
<gene>
    <name evidence="1" type="ORF">E5331_10950</name>
</gene>
<keyword evidence="2" id="KW-1185">Reference proteome</keyword>